<dbReference type="Pfam" id="PF13639">
    <property type="entry name" value="zf-RING_2"/>
    <property type="match status" value="1"/>
</dbReference>
<keyword evidence="1" id="KW-0863">Zinc-finger</keyword>
<accession>A0AA38TWT9</accession>
<dbReference type="GO" id="GO:0016567">
    <property type="term" value="P:protein ubiquitination"/>
    <property type="evidence" value="ECO:0007669"/>
    <property type="project" value="TreeGrafter"/>
</dbReference>
<name>A0AA38TWT9_9ASTR</name>
<dbReference type="InterPro" id="IPR001841">
    <property type="entry name" value="Znf_RING"/>
</dbReference>
<evidence type="ECO:0000313" key="4">
    <source>
        <dbReference type="Proteomes" id="UP001172457"/>
    </source>
</evidence>
<dbReference type="SMART" id="SM00184">
    <property type="entry name" value="RING"/>
    <property type="match status" value="1"/>
</dbReference>
<protein>
    <recommendedName>
        <fullName evidence="2">RING-type domain-containing protein</fullName>
    </recommendedName>
</protein>
<dbReference type="PANTHER" id="PTHR45676">
    <property type="entry name" value="RING-H2 FINGER PROTEIN ATL51-RELATED"/>
    <property type="match status" value="1"/>
</dbReference>
<evidence type="ECO:0000259" key="2">
    <source>
        <dbReference type="PROSITE" id="PS50089"/>
    </source>
</evidence>
<evidence type="ECO:0000313" key="3">
    <source>
        <dbReference type="EMBL" id="KAJ9568468.1"/>
    </source>
</evidence>
<dbReference type="InterPro" id="IPR013083">
    <property type="entry name" value="Znf_RING/FYVE/PHD"/>
</dbReference>
<keyword evidence="1" id="KW-0862">Zinc</keyword>
<dbReference type="SUPFAM" id="SSF57850">
    <property type="entry name" value="RING/U-box"/>
    <property type="match status" value="1"/>
</dbReference>
<dbReference type="EMBL" id="JARYMX010000001">
    <property type="protein sequence ID" value="KAJ9568468.1"/>
    <property type="molecule type" value="Genomic_DNA"/>
</dbReference>
<comment type="caution">
    <text evidence="3">The sequence shown here is derived from an EMBL/GenBank/DDBJ whole genome shotgun (WGS) entry which is preliminary data.</text>
</comment>
<reference evidence="3" key="1">
    <citation type="submission" date="2023-03" db="EMBL/GenBank/DDBJ databases">
        <title>Chromosome-scale reference genome and RAD-based genetic map of yellow starthistle (Centaurea solstitialis) reveal putative structural variation and QTLs associated with invader traits.</title>
        <authorList>
            <person name="Reatini B."/>
            <person name="Cang F.A."/>
            <person name="Jiang Q."/>
            <person name="Mckibben M.T.W."/>
            <person name="Barker M.S."/>
            <person name="Rieseberg L.H."/>
            <person name="Dlugosch K.M."/>
        </authorList>
    </citation>
    <scope>NUCLEOTIDE SEQUENCE</scope>
    <source>
        <strain evidence="3">CAN-66</strain>
        <tissue evidence="3">Leaf</tissue>
    </source>
</reference>
<sequence length="156" mass="17487">MMMMMIMIAAYVNSITTPIKSWLQKDYSHDHHNTKPNITVKELTVNSSSSRVDCIVCLSEVVLGEKLAMLERCGHGYHVECLEGWLKDHPNCPLCRTPVSGSDQDCTIHNRSRYLNKLYDIVSCYGTGALETMAGWVTSSFTQGLQSTLSESCNYL</sequence>
<proteinExistence type="predicted"/>
<dbReference type="PANTHER" id="PTHR45676:SF110">
    <property type="entry name" value="ZINC FINGER, RING_FYVE_PHD-TYPE-RELATED"/>
    <property type="match status" value="1"/>
</dbReference>
<evidence type="ECO:0000256" key="1">
    <source>
        <dbReference type="PROSITE-ProRule" id="PRU00175"/>
    </source>
</evidence>
<gene>
    <name evidence="3" type="ORF">OSB04_004434</name>
</gene>
<keyword evidence="4" id="KW-1185">Reference proteome</keyword>
<dbReference type="AlphaFoldDB" id="A0AA38TWT9"/>
<organism evidence="3 4">
    <name type="scientific">Centaurea solstitialis</name>
    <name type="common">yellow star-thistle</name>
    <dbReference type="NCBI Taxonomy" id="347529"/>
    <lineage>
        <taxon>Eukaryota</taxon>
        <taxon>Viridiplantae</taxon>
        <taxon>Streptophyta</taxon>
        <taxon>Embryophyta</taxon>
        <taxon>Tracheophyta</taxon>
        <taxon>Spermatophyta</taxon>
        <taxon>Magnoliopsida</taxon>
        <taxon>eudicotyledons</taxon>
        <taxon>Gunneridae</taxon>
        <taxon>Pentapetalae</taxon>
        <taxon>asterids</taxon>
        <taxon>campanulids</taxon>
        <taxon>Asterales</taxon>
        <taxon>Asteraceae</taxon>
        <taxon>Carduoideae</taxon>
        <taxon>Cardueae</taxon>
        <taxon>Centaureinae</taxon>
        <taxon>Centaurea</taxon>
    </lineage>
</organism>
<dbReference type="GO" id="GO:0008270">
    <property type="term" value="F:zinc ion binding"/>
    <property type="evidence" value="ECO:0007669"/>
    <property type="project" value="UniProtKB-KW"/>
</dbReference>
<dbReference type="Proteomes" id="UP001172457">
    <property type="component" value="Chromosome 1"/>
</dbReference>
<feature type="domain" description="RING-type" evidence="2">
    <location>
        <begin position="54"/>
        <end position="96"/>
    </location>
</feature>
<dbReference type="PROSITE" id="PS50089">
    <property type="entry name" value="ZF_RING_2"/>
    <property type="match status" value="1"/>
</dbReference>
<keyword evidence="1" id="KW-0479">Metal-binding</keyword>
<dbReference type="Gene3D" id="3.30.40.10">
    <property type="entry name" value="Zinc/RING finger domain, C3HC4 (zinc finger)"/>
    <property type="match status" value="1"/>
</dbReference>